<feature type="region of interest" description="Disordered" evidence="11">
    <location>
        <begin position="341"/>
        <end position="360"/>
    </location>
</feature>
<dbReference type="PROSITE" id="PS01136">
    <property type="entry name" value="UPF0034"/>
    <property type="match status" value="1"/>
</dbReference>
<comment type="caution">
    <text evidence="13">The sequence shown here is derived from an EMBL/GenBank/DDBJ whole genome shotgun (WGS) entry which is preliminary data.</text>
</comment>
<keyword evidence="8 9" id="KW-0560">Oxidoreductase</keyword>
<dbReference type="Gene3D" id="1.20.120.1460">
    <property type="match status" value="1"/>
</dbReference>
<feature type="site" description="Interacts with tRNA; defines subfamily-specific binding signature" evidence="9">
    <location>
        <position position="318"/>
    </location>
</feature>
<dbReference type="InterPro" id="IPR018517">
    <property type="entry name" value="tRNA_hU_synthase_CS"/>
</dbReference>
<keyword evidence="3 9" id="KW-0285">Flavoprotein</keyword>
<feature type="active site" description="Proton donor" evidence="9">
    <location>
        <position position="115"/>
    </location>
</feature>
<evidence type="ECO:0000256" key="5">
    <source>
        <dbReference type="ARBA" id="ARBA00022694"/>
    </source>
</evidence>
<feature type="binding site" evidence="9">
    <location>
        <position position="154"/>
    </location>
    <ligand>
        <name>FMN</name>
        <dbReference type="ChEBI" id="CHEBI:58210"/>
    </ligand>
</feature>
<evidence type="ECO:0000256" key="4">
    <source>
        <dbReference type="ARBA" id="ARBA00022643"/>
    </source>
</evidence>
<evidence type="ECO:0000313" key="13">
    <source>
        <dbReference type="EMBL" id="GAA4356258.1"/>
    </source>
</evidence>
<keyword evidence="4 9" id="KW-0288">FMN</keyword>
<comment type="catalytic activity">
    <reaction evidence="9">
        <text>5,6-dihydrouridine(20a) in tRNA + NAD(+) = uridine(20a) in tRNA + NADH + H(+)</text>
        <dbReference type="Rhea" id="RHEA:53348"/>
        <dbReference type="Rhea" id="RHEA-COMP:13535"/>
        <dbReference type="Rhea" id="RHEA-COMP:13536"/>
        <dbReference type="ChEBI" id="CHEBI:15378"/>
        <dbReference type="ChEBI" id="CHEBI:57540"/>
        <dbReference type="ChEBI" id="CHEBI:57945"/>
        <dbReference type="ChEBI" id="CHEBI:65315"/>
        <dbReference type="ChEBI" id="CHEBI:74443"/>
    </reaction>
</comment>
<evidence type="ECO:0000256" key="11">
    <source>
        <dbReference type="SAM" id="MobiDB-lite"/>
    </source>
</evidence>
<comment type="catalytic activity">
    <reaction evidence="9">
        <text>5,6-dihydrouridine(20) in tRNA + NAD(+) = uridine(20) in tRNA + NADH + H(+)</text>
        <dbReference type="Rhea" id="RHEA:53340"/>
        <dbReference type="Rhea" id="RHEA-COMP:13533"/>
        <dbReference type="Rhea" id="RHEA-COMP:13534"/>
        <dbReference type="ChEBI" id="CHEBI:15378"/>
        <dbReference type="ChEBI" id="CHEBI:57540"/>
        <dbReference type="ChEBI" id="CHEBI:57945"/>
        <dbReference type="ChEBI" id="CHEBI:65315"/>
        <dbReference type="ChEBI" id="CHEBI:74443"/>
        <dbReference type="EC" id="1.3.1.91"/>
    </reaction>
</comment>
<comment type="cofactor">
    <cofactor evidence="1 9 10">
        <name>FMN</name>
        <dbReference type="ChEBI" id="CHEBI:58210"/>
    </cofactor>
</comment>
<keyword evidence="5 9" id="KW-0819">tRNA processing</keyword>
<keyword evidence="2 9" id="KW-0820">tRNA-binding</keyword>
<gene>
    <name evidence="9 13" type="primary">dusA</name>
    <name evidence="13" type="ORF">GCM10023165_49150</name>
</gene>
<dbReference type="EMBL" id="BAABGJ010000080">
    <property type="protein sequence ID" value="GAA4356258.1"/>
    <property type="molecule type" value="Genomic_DNA"/>
</dbReference>
<protein>
    <recommendedName>
        <fullName evidence="9">tRNA-dihydrouridine(20/20a) synthase</fullName>
        <ecNumber evidence="9">1.3.1.91</ecNumber>
    </recommendedName>
    <alternativeName>
        <fullName evidence="9">U20-specific dihydrouridine synthase</fullName>
        <shortName evidence="9">U20-specific Dus</shortName>
    </alternativeName>
    <alternativeName>
        <fullName evidence="9">tRNA-dihydrouridine synthase A</fullName>
    </alternativeName>
</protein>
<evidence type="ECO:0000256" key="1">
    <source>
        <dbReference type="ARBA" id="ARBA00001917"/>
    </source>
</evidence>
<proteinExistence type="inferred from homology"/>
<comment type="catalytic activity">
    <reaction evidence="9">
        <text>5,6-dihydrouridine(20a) in tRNA + NADP(+) = uridine(20a) in tRNA + NADPH + H(+)</text>
        <dbReference type="Rhea" id="RHEA:53344"/>
        <dbReference type="Rhea" id="RHEA-COMP:13535"/>
        <dbReference type="Rhea" id="RHEA-COMP:13536"/>
        <dbReference type="ChEBI" id="CHEBI:15378"/>
        <dbReference type="ChEBI" id="CHEBI:57783"/>
        <dbReference type="ChEBI" id="CHEBI:58349"/>
        <dbReference type="ChEBI" id="CHEBI:65315"/>
        <dbReference type="ChEBI" id="CHEBI:74443"/>
    </reaction>
</comment>
<feature type="binding site" evidence="9">
    <location>
        <begin position="32"/>
        <end position="34"/>
    </location>
    <ligand>
        <name>FMN</name>
        <dbReference type="ChEBI" id="CHEBI:58210"/>
    </ligand>
</feature>
<dbReference type="Pfam" id="PF01207">
    <property type="entry name" value="Dus"/>
    <property type="match status" value="1"/>
</dbReference>
<reference evidence="14" key="1">
    <citation type="journal article" date="2019" name="Int. J. Syst. Evol. Microbiol.">
        <title>The Global Catalogue of Microorganisms (GCM) 10K type strain sequencing project: providing services to taxonomists for standard genome sequencing and annotation.</title>
        <authorList>
            <consortium name="The Broad Institute Genomics Platform"/>
            <consortium name="The Broad Institute Genome Sequencing Center for Infectious Disease"/>
            <person name="Wu L."/>
            <person name="Ma J."/>
        </authorList>
    </citation>
    <scope>NUCLEOTIDE SEQUENCE [LARGE SCALE GENOMIC DNA]</scope>
    <source>
        <strain evidence="14">JCM 17804</strain>
    </source>
</reference>
<dbReference type="NCBIfam" id="NF008774">
    <property type="entry name" value="PRK11815.1"/>
    <property type="match status" value="1"/>
</dbReference>
<dbReference type="Gene3D" id="3.20.20.70">
    <property type="entry name" value="Aldolase class I"/>
    <property type="match status" value="1"/>
</dbReference>
<keyword evidence="7 9" id="KW-0694">RNA-binding</keyword>
<dbReference type="EC" id="1.3.1.91" evidence="9"/>
<comment type="catalytic activity">
    <reaction evidence="9">
        <text>5,6-dihydrouridine(20) in tRNA + NADP(+) = uridine(20) in tRNA + NADPH + H(+)</text>
        <dbReference type="Rhea" id="RHEA:53336"/>
        <dbReference type="Rhea" id="RHEA-COMP:13533"/>
        <dbReference type="Rhea" id="RHEA-COMP:13534"/>
        <dbReference type="ChEBI" id="CHEBI:15378"/>
        <dbReference type="ChEBI" id="CHEBI:57783"/>
        <dbReference type="ChEBI" id="CHEBI:58349"/>
        <dbReference type="ChEBI" id="CHEBI:65315"/>
        <dbReference type="ChEBI" id="CHEBI:74443"/>
        <dbReference type="EC" id="1.3.1.91"/>
    </reaction>
</comment>
<dbReference type="RefSeq" id="WP_345541280.1">
    <property type="nucleotide sequence ID" value="NZ_BAABGJ010000080.1"/>
</dbReference>
<feature type="site" description="Interacts with tRNA" evidence="9">
    <location>
        <position position="112"/>
    </location>
</feature>
<dbReference type="InterPro" id="IPR001269">
    <property type="entry name" value="DUS_fam"/>
</dbReference>
<evidence type="ECO:0000256" key="7">
    <source>
        <dbReference type="ARBA" id="ARBA00022884"/>
    </source>
</evidence>
<evidence type="ECO:0000256" key="2">
    <source>
        <dbReference type="ARBA" id="ARBA00022555"/>
    </source>
</evidence>
<dbReference type="InterPro" id="IPR004653">
    <property type="entry name" value="DusA"/>
</dbReference>
<evidence type="ECO:0000256" key="9">
    <source>
        <dbReference type="HAMAP-Rule" id="MF_02041"/>
    </source>
</evidence>
<evidence type="ECO:0000313" key="14">
    <source>
        <dbReference type="Proteomes" id="UP001500975"/>
    </source>
</evidence>
<feature type="binding site" evidence="9">
    <location>
        <position position="186"/>
    </location>
    <ligand>
        <name>FMN</name>
        <dbReference type="ChEBI" id="CHEBI:58210"/>
    </ligand>
</feature>
<dbReference type="Proteomes" id="UP001500975">
    <property type="component" value="Unassembled WGS sequence"/>
</dbReference>
<accession>A0ABP8IDN4</accession>
<organism evidence="13 14">
    <name type="scientific">Variovorax defluvii</name>
    <dbReference type="NCBI Taxonomy" id="913761"/>
    <lineage>
        <taxon>Bacteria</taxon>
        <taxon>Pseudomonadati</taxon>
        <taxon>Pseudomonadota</taxon>
        <taxon>Betaproteobacteria</taxon>
        <taxon>Burkholderiales</taxon>
        <taxon>Comamonadaceae</taxon>
        <taxon>Variovorax</taxon>
    </lineage>
</organism>
<comment type="function">
    <text evidence="9">Catalyzes the synthesis of 5,6-dihydrouridine (D), a modified base found in the D-loop of most tRNAs, via the reduction of the C5-C6 double bond in target uridines. Specifically modifies U20 and U20a in tRNAs.</text>
</comment>
<evidence type="ECO:0000256" key="3">
    <source>
        <dbReference type="ARBA" id="ARBA00022630"/>
    </source>
</evidence>
<evidence type="ECO:0000259" key="12">
    <source>
        <dbReference type="Pfam" id="PF01207"/>
    </source>
</evidence>
<dbReference type="SUPFAM" id="SSF51395">
    <property type="entry name" value="FMN-linked oxidoreductases"/>
    <property type="match status" value="1"/>
</dbReference>
<feature type="site" description="Interacts with tRNA; defines subfamily-specific binding signature" evidence="9">
    <location>
        <position position="315"/>
    </location>
</feature>
<dbReference type="CDD" id="cd02801">
    <property type="entry name" value="DUS_like_FMN"/>
    <property type="match status" value="1"/>
</dbReference>
<keyword evidence="6 9" id="KW-0521">NADP</keyword>
<evidence type="ECO:0000256" key="6">
    <source>
        <dbReference type="ARBA" id="ARBA00022857"/>
    </source>
</evidence>
<keyword evidence="14" id="KW-1185">Reference proteome</keyword>
<name>A0ABP8IDN4_9BURK</name>
<sequence>MTPNENRENTGLQPDPPRKPSVAEAMRVSVAPMMDWTDRHCRFFHRLLTRRALLYTEMVTTGALLHGDVPRHLRFHAEEHPVALQLGGSEAADLARCAKLGEDWGYDEINLNCGCPSERVQRGAFGACLMKEPQLVADCVKAMVDAVSVPVTVKHRIGVDKTESYEFVRDFVGRVSEAGCRTFIVHARNAWLKGLSPKQNREIPPLRYELVHRLKHDFPDLSIAINGGFADEGEMQQHLRLLDGVMVGREAYHNPWWLARWDEVFFREAPSALTREAVEAAMCDYMAREAAEHGTPWSNIARHMLGLRNGLPGARRWRQVWSDHRLKALPPHEVMAIARAAAPARADEDAGPQPAAQALP</sequence>
<dbReference type="InterPro" id="IPR013785">
    <property type="entry name" value="Aldolase_TIM"/>
</dbReference>
<feature type="binding site" evidence="9">
    <location>
        <begin position="226"/>
        <end position="228"/>
    </location>
    <ligand>
        <name>FMN</name>
        <dbReference type="ChEBI" id="CHEBI:58210"/>
    </ligand>
</feature>
<dbReference type="NCBIfam" id="TIGR00742">
    <property type="entry name" value="yjbN"/>
    <property type="match status" value="1"/>
</dbReference>
<feature type="site" description="Interacts with tRNA" evidence="9">
    <location>
        <position position="201"/>
    </location>
</feature>
<dbReference type="HAMAP" id="MF_02041">
    <property type="entry name" value="DusA_subfam"/>
    <property type="match status" value="1"/>
</dbReference>
<dbReference type="PANTHER" id="PTHR42907">
    <property type="entry name" value="FMN-LINKED OXIDOREDUCTASES SUPERFAMILY PROTEIN"/>
    <property type="match status" value="1"/>
</dbReference>
<feature type="binding site" evidence="9">
    <location>
        <position position="85"/>
    </location>
    <ligand>
        <name>FMN</name>
        <dbReference type="ChEBI" id="CHEBI:58210"/>
    </ligand>
</feature>
<evidence type="ECO:0000256" key="8">
    <source>
        <dbReference type="ARBA" id="ARBA00023002"/>
    </source>
</evidence>
<dbReference type="PANTHER" id="PTHR42907:SF1">
    <property type="entry name" value="FMN-LINKED OXIDOREDUCTASES SUPERFAMILY PROTEIN"/>
    <property type="match status" value="1"/>
</dbReference>
<evidence type="ECO:0000256" key="10">
    <source>
        <dbReference type="PIRNR" id="PIRNR006621"/>
    </source>
</evidence>
<feature type="region of interest" description="Disordered" evidence="11">
    <location>
        <begin position="1"/>
        <end position="20"/>
    </location>
</feature>
<dbReference type="InterPro" id="IPR035587">
    <property type="entry name" value="DUS-like_FMN-bd"/>
</dbReference>
<feature type="domain" description="DUS-like FMN-binding" evidence="12">
    <location>
        <begin position="30"/>
        <end position="327"/>
    </location>
</feature>
<comment type="similarity">
    <text evidence="10">Belongs to the dus family.</text>
</comment>
<feature type="binding site" evidence="9">
    <location>
        <begin position="248"/>
        <end position="249"/>
    </location>
    <ligand>
        <name>FMN</name>
        <dbReference type="ChEBI" id="CHEBI:58210"/>
    </ligand>
</feature>
<comment type="similarity">
    <text evidence="9">Belongs to the Dus family. DusA subfamily.</text>
</comment>
<feature type="site" description="Interacts with tRNA; defines subfamily-specific binding signature" evidence="9">
    <location>
        <position position="198"/>
    </location>
</feature>
<dbReference type="PIRSF" id="PIRSF006621">
    <property type="entry name" value="Dus"/>
    <property type="match status" value="1"/>
</dbReference>